<sequence>MKDLPNPKDPVELIGQAYERLLEEAVEDAKKIEDKSGPALHRLIDNAREKLSELGELTTEEIDQVSGYLKRDLRDAANYIAETGEEFRTWLGFDLSLIGDRLRELFSQAADQTTIELKQLQEQAEQAGYHTGEITGPGTLVCDKCGEELHFYKPGHIPPCPKCHATTFHRKFS</sequence>
<dbReference type="Pfam" id="PF07295">
    <property type="entry name" value="DUF1451"/>
    <property type="match status" value="1"/>
</dbReference>
<proteinExistence type="predicted"/>
<organism evidence="1">
    <name type="scientific">Thiolapillus brandeum</name>
    <dbReference type="NCBI Taxonomy" id="1076588"/>
    <lineage>
        <taxon>Bacteria</taxon>
        <taxon>Pseudomonadati</taxon>
        <taxon>Pseudomonadota</taxon>
        <taxon>Gammaproteobacteria</taxon>
        <taxon>Chromatiales</taxon>
        <taxon>Sedimenticolaceae</taxon>
        <taxon>Thiolapillus</taxon>
    </lineage>
</organism>
<dbReference type="AlphaFoldDB" id="A0A831NSM2"/>
<gene>
    <name evidence="1" type="ORF">ENG92_05655</name>
</gene>
<dbReference type="EMBL" id="DRCV01000249">
    <property type="protein sequence ID" value="HDK38483.1"/>
    <property type="molecule type" value="Genomic_DNA"/>
</dbReference>
<accession>A0A831NSM2</accession>
<evidence type="ECO:0008006" key="2">
    <source>
        <dbReference type="Google" id="ProtNLM"/>
    </source>
</evidence>
<name>A0A831NSM2_9GAMM</name>
<dbReference type="Proteomes" id="UP000885822">
    <property type="component" value="Unassembled WGS sequence"/>
</dbReference>
<comment type="caution">
    <text evidence="1">The sequence shown here is derived from an EMBL/GenBank/DDBJ whole genome shotgun (WGS) entry which is preliminary data.</text>
</comment>
<protein>
    <recommendedName>
        <fullName evidence="2">Zinc ribbon-containing protein</fullName>
    </recommendedName>
</protein>
<dbReference type="InterPro" id="IPR009912">
    <property type="entry name" value="DUF1451"/>
</dbReference>
<evidence type="ECO:0000313" key="1">
    <source>
        <dbReference type="EMBL" id="HDK38483.1"/>
    </source>
</evidence>
<reference evidence="1" key="1">
    <citation type="journal article" date="2020" name="mSystems">
        <title>Genome- and Community-Level Interaction Insights into Carbon Utilization and Element Cycling Functions of Hydrothermarchaeota in Hydrothermal Sediment.</title>
        <authorList>
            <person name="Zhou Z."/>
            <person name="Liu Y."/>
            <person name="Xu W."/>
            <person name="Pan J."/>
            <person name="Luo Z.H."/>
            <person name="Li M."/>
        </authorList>
    </citation>
    <scope>NUCLEOTIDE SEQUENCE [LARGE SCALE GENOMIC DNA]</scope>
    <source>
        <strain evidence="1">HyVt-26</strain>
    </source>
</reference>